<evidence type="ECO:0000313" key="3">
    <source>
        <dbReference type="Proteomes" id="UP001623330"/>
    </source>
</evidence>
<dbReference type="InterPro" id="IPR032704">
    <property type="entry name" value="Cms1"/>
</dbReference>
<organism evidence="2 3">
    <name type="scientific">Nakaseomyces bracarensis</name>
    <dbReference type="NCBI Taxonomy" id="273131"/>
    <lineage>
        <taxon>Eukaryota</taxon>
        <taxon>Fungi</taxon>
        <taxon>Dikarya</taxon>
        <taxon>Ascomycota</taxon>
        <taxon>Saccharomycotina</taxon>
        <taxon>Saccharomycetes</taxon>
        <taxon>Saccharomycetales</taxon>
        <taxon>Saccharomycetaceae</taxon>
        <taxon>Nakaseomyces</taxon>
    </lineage>
</organism>
<evidence type="ECO:0008006" key="4">
    <source>
        <dbReference type="Google" id="ProtNLM"/>
    </source>
</evidence>
<dbReference type="PANTHER" id="PTHR24030">
    <property type="entry name" value="PROTEIN CMSS1"/>
    <property type="match status" value="1"/>
</dbReference>
<accession>A0ABR4P0S1</accession>
<feature type="compositionally biased region" description="Basic residues" evidence="1">
    <location>
        <begin position="51"/>
        <end position="65"/>
    </location>
</feature>
<protein>
    <recommendedName>
        <fullName evidence="4">Protein CMS1</fullName>
    </recommendedName>
</protein>
<sequence length="271" mass="31244">MVHGDDLEDDFVLDETVDVSAAEEYALEEEEENSNKRTADDKEDDEERPLSKRQKKLQKRGKLSQKKKELVEYETTKKKSIPKSTPEEIADYFASLIRDKNPDLSAIELQDMYLKKSDFLSTEKYDETRNLNNFPAFMTQFSRAPRAIVFSMSNIRVADVFRSLEGSKQCVKLFAKNKLKDDVKSVEEVLSGSNKKMSKIKYFVSTPTRMEKILETTEALFQGKEKLDIILDASYLDPKNNSLISFENTLILCKVLKTIMEKKSSVKILLY</sequence>
<reference evidence="2 3" key="1">
    <citation type="submission" date="2024-05" db="EMBL/GenBank/DDBJ databases">
        <title>Long read based assembly of the Candida bracarensis genome reveals expanded adhesin content.</title>
        <authorList>
            <person name="Marcet-Houben M."/>
            <person name="Ksiezopolska E."/>
            <person name="Gabaldon T."/>
        </authorList>
    </citation>
    <scope>NUCLEOTIDE SEQUENCE [LARGE SCALE GENOMIC DNA]</scope>
    <source>
        <strain evidence="2 3">CBM6</strain>
    </source>
</reference>
<feature type="region of interest" description="Disordered" evidence="1">
    <location>
        <begin position="24"/>
        <end position="69"/>
    </location>
</feature>
<proteinExistence type="predicted"/>
<comment type="caution">
    <text evidence="2">The sequence shown here is derived from an EMBL/GenBank/DDBJ whole genome shotgun (WGS) entry which is preliminary data.</text>
</comment>
<dbReference type="EMBL" id="JBEVYD010000002">
    <property type="protein sequence ID" value="KAL3235155.1"/>
    <property type="molecule type" value="Genomic_DNA"/>
</dbReference>
<evidence type="ECO:0000313" key="2">
    <source>
        <dbReference type="EMBL" id="KAL3235155.1"/>
    </source>
</evidence>
<keyword evidence="3" id="KW-1185">Reference proteome</keyword>
<name>A0ABR4P0S1_9SACH</name>
<gene>
    <name evidence="2" type="ORF">RNJ44_02943</name>
</gene>
<dbReference type="Pfam" id="PF14617">
    <property type="entry name" value="CMS1"/>
    <property type="match status" value="1"/>
</dbReference>
<dbReference type="PANTHER" id="PTHR24030:SF0">
    <property type="entry name" value="PROTEIN CMSS1"/>
    <property type="match status" value="1"/>
</dbReference>
<evidence type="ECO:0000256" key="1">
    <source>
        <dbReference type="SAM" id="MobiDB-lite"/>
    </source>
</evidence>
<dbReference type="Proteomes" id="UP001623330">
    <property type="component" value="Unassembled WGS sequence"/>
</dbReference>